<reference evidence="8" key="1">
    <citation type="submission" date="2021-12" db="EMBL/GenBank/DDBJ databases">
        <title>Prjna785345.</title>
        <authorList>
            <person name="Rujirawat T."/>
            <person name="Krajaejun T."/>
        </authorList>
    </citation>
    <scope>NUCLEOTIDE SEQUENCE</scope>
    <source>
        <strain evidence="8">Pi057C3</strain>
    </source>
</reference>
<feature type="compositionally biased region" description="Low complexity" evidence="5">
    <location>
        <begin position="179"/>
        <end position="189"/>
    </location>
</feature>
<dbReference type="SUPFAM" id="SSF143791">
    <property type="entry name" value="DUSP-like"/>
    <property type="match status" value="1"/>
</dbReference>
<dbReference type="SMART" id="SM00064">
    <property type="entry name" value="FYVE"/>
    <property type="match status" value="1"/>
</dbReference>
<dbReference type="PROSITE" id="PS51283">
    <property type="entry name" value="DUSP"/>
    <property type="match status" value="1"/>
</dbReference>
<evidence type="ECO:0000313" key="8">
    <source>
        <dbReference type="EMBL" id="KAJ0396268.1"/>
    </source>
</evidence>
<dbReference type="PROSITE" id="PS50178">
    <property type="entry name" value="ZF_FYVE"/>
    <property type="match status" value="1"/>
</dbReference>
<sequence>MDVRRARAASKAAPSHSHSQSQSRPLPSRQSSSTASTSSVSTLASSGGTARSLSPSRMRVGTAMDSDRGHSCSVLQDPTAPPVTPRRSSLFGSWRGSRKQDLAALEGKELRDAVWREQQQQAARRGPRVIRFDPSGDTRDGDGDVLEDDGASTSTAESSHAAATTPRRAHDLDGDAHAHGYGHAPAPAANDRRPSCTGEPSRSSLSLSLSQTLGRLSLRGGDSVIADYKAKKYDVDWKRDHDCPDCQLCRLPFTKLSRRRHHCRICGDVVCAECSPDQVHCVDRFARPKRACATCVALLEAMMHLGDRRVQLFCQRATPGARDWARAEPAALAALPPTQYHDRVTEIQRVAAAGKKARRAGSLGRRCVISAAWLRAWLAFTRADDDAAAATGGDPGAAPWGGRFRALSCASSSWDGRGAPPGPIDNLALLEPRQGVLRARQGLVQGRGHGHGGEYQVISLDVWLVLHRLYGGGPLIEVVPSDRPGAPDDWIVDVGAVLRRARALCQAVESAASVTPSSSSAAPRVPLATTLTVADKLVERALVERHDPFHILLDVLDGAFSSSSSGSDSLSPLSTAVGEAHAPVAPPPPPSSSSSSSSFGAGESAAEATGKSRRVVKQSEPERERDREGEQERGAEVPSNQATRLPPKEPSRDQSAAQAASAFALAMKQARLKSQKAIIKPREQQL</sequence>
<dbReference type="InterPro" id="IPR013083">
    <property type="entry name" value="Znf_RING/FYVE/PHD"/>
</dbReference>
<evidence type="ECO:0000313" key="9">
    <source>
        <dbReference type="Proteomes" id="UP001209570"/>
    </source>
</evidence>
<evidence type="ECO:0008006" key="10">
    <source>
        <dbReference type="Google" id="ProtNLM"/>
    </source>
</evidence>
<evidence type="ECO:0000256" key="4">
    <source>
        <dbReference type="PROSITE-ProRule" id="PRU00091"/>
    </source>
</evidence>
<keyword evidence="3" id="KW-0862">Zinc</keyword>
<dbReference type="AlphaFoldDB" id="A0AAD5Q8D3"/>
<comment type="caution">
    <text evidence="8">The sequence shown here is derived from an EMBL/GenBank/DDBJ whole genome shotgun (WGS) entry which is preliminary data.</text>
</comment>
<dbReference type="GO" id="GO:0004843">
    <property type="term" value="F:cysteine-type deubiquitinase activity"/>
    <property type="evidence" value="ECO:0007669"/>
    <property type="project" value="InterPro"/>
</dbReference>
<dbReference type="Pfam" id="PF01363">
    <property type="entry name" value="FYVE"/>
    <property type="match status" value="1"/>
</dbReference>
<keyword evidence="1" id="KW-0479">Metal-binding</keyword>
<feature type="compositionally biased region" description="Low complexity" evidence="5">
    <location>
        <begin position="9"/>
        <end position="50"/>
    </location>
</feature>
<dbReference type="GO" id="GO:0008270">
    <property type="term" value="F:zinc ion binding"/>
    <property type="evidence" value="ECO:0007669"/>
    <property type="project" value="UniProtKB-KW"/>
</dbReference>
<feature type="domain" description="DUSP" evidence="7">
    <location>
        <begin position="338"/>
        <end position="482"/>
    </location>
</feature>
<evidence type="ECO:0000259" key="7">
    <source>
        <dbReference type="PROSITE" id="PS51283"/>
    </source>
</evidence>
<feature type="compositionally biased region" description="Low complexity" evidence="5">
    <location>
        <begin position="563"/>
        <end position="583"/>
    </location>
</feature>
<dbReference type="Gene3D" id="3.30.2230.10">
    <property type="entry name" value="DUSP-like"/>
    <property type="match status" value="1"/>
</dbReference>
<dbReference type="PANTHER" id="PTHR23164">
    <property type="entry name" value="EARLY ENDOSOME ANTIGEN 1"/>
    <property type="match status" value="1"/>
</dbReference>
<evidence type="ECO:0000256" key="2">
    <source>
        <dbReference type="ARBA" id="ARBA00022771"/>
    </source>
</evidence>
<feature type="domain" description="FYVE-type" evidence="6">
    <location>
        <begin position="240"/>
        <end position="300"/>
    </location>
</feature>
<feature type="region of interest" description="Disordered" evidence="5">
    <location>
        <begin position="563"/>
        <end position="662"/>
    </location>
</feature>
<feature type="compositionally biased region" description="Basic and acidic residues" evidence="5">
    <location>
        <begin position="168"/>
        <end position="178"/>
    </location>
</feature>
<dbReference type="SUPFAM" id="SSF57903">
    <property type="entry name" value="FYVE/PHD zinc finger"/>
    <property type="match status" value="1"/>
</dbReference>
<protein>
    <recommendedName>
        <fullName evidence="10">FYVE-type domain-containing protein</fullName>
    </recommendedName>
</protein>
<keyword evidence="9" id="KW-1185">Reference proteome</keyword>
<dbReference type="InterPro" id="IPR000306">
    <property type="entry name" value="Znf_FYVE"/>
</dbReference>
<feature type="region of interest" description="Disordered" evidence="5">
    <location>
        <begin position="1"/>
        <end position="98"/>
    </location>
</feature>
<feature type="compositionally biased region" description="Low complexity" evidence="5">
    <location>
        <begin position="151"/>
        <end position="165"/>
    </location>
</feature>
<dbReference type="InterPro" id="IPR017455">
    <property type="entry name" value="Znf_FYVE-rel"/>
</dbReference>
<dbReference type="SMART" id="SM00695">
    <property type="entry name" value="DUSP"/>
    <property type="match status" value="1"/>
</dbReference>
<feature type="compositionally biased region" description="Basic and acidic residues" evidence="5">
    <location>
        <begin position="130"/>
        <end position="142"/>
    </location>
</feature>
<proteinExistence type="predicted"/>
<accession>A0AAD5Q8D3</accession>
<feature type="compositionally biased region" description="Low complexity" evidence="5">
    <location>
        <begin position="653"/>
        <end position="662"/>
    </location>
</feature>
<feature type="compositionally biased region" description="Low complexity" evidence="5">
    <location>
        <begin position="592"/>
        <end position="608"/>
    </location>
</feature>
<dbReference type="InterPro" id="IPR006615">
    <property type="entry name" value="Pept_C19_DUSP"/>
</dbReference>
<dbReference type="EMBL" id="JAKCXM010000303">
    <property type="protein sequence ID" value="KAJ0396268.1"/>
    <property type="molecule type" value="Genomic_DNA"/>
</dbReference>
<dbReference type="Gene3D" id="3.30.40.10">
    <property type="entry name" value="Zinc/RING finger domain, C3HC4 (zinc finger)"/>
    <property type="match status" value="1"/>
</dbReference>
<dbReference type="InterPro" id="IPR035927">
    <property type="entry name" value="DUSP-like_sf"/>
</dbReference>
<evidence type="ECO:0000256" key="3">
    <source>
        <dbReference type="ARBA" id="ARBA00022833"/>
    </source>
</evidence>
<dbReference type="InterPro" id="IPR011011">
    <property type="entry name" value="Znf_FYVE_PHD"/>
</dbReference>
<keyword evidence="2 4" id="KW-0863">Zinc-finger</keyword>
<dbReference type="Proteomes" id="UP001209570">
    <property type="component" value="Unassembled WGS sequence"/>
</dbReference>
<name>A0AAD5Q8D3_PYTIN</name>
<feature type="compositionally biased region" description="Basic and acidic residues" evidence="5">
    <location>
        <begin position="617"/>
        <end position="635"/>
    </location>
</feature>
<evidence type="ECO:0000259" key="6">
    <source>
        <dbReference type="PROSITE" id="PS50178"/>
    </source>
</evidence>
<evidence type="ECO:0000256" key="1">
    <source>
        <dbReference type="ARBA" id="ARBA00022723"/>
    </source>
</evidence>
<evidence type="ECO:0000256" key="5">
    <source>
        <dbReference type="SAM" id="MobiDB-lite"/>
    </source>
</evidence>
<dbReference type="Pfam" id="PF06337">
    <property type="entry name" value="DUSP"/>
    <property type="match status" value="1"/>
</dbReference>
<feature type="region of interest" description="Disordered" evidence="5">
    <location>
        <begin position="116"/>
        <end position="204"/>
    </location>
</feature>
<gene>
    <name evidence="8" type="ORF">P43SY_003855</name>
</gene>
<organism evidence="8 9">
    <name type="scientific">Pythium insidiosum</name>
    <name type="common">Pythiosis disease agent</name>
    <dbReference type="NCBI Taxonomy" id="114742"/>
    <lineage>
        <taxon>Eukaryota</taxon>
        <taxon>Sar</taxon>
        <taxon>Stramenopiles</taxon>
        <taxon>Oomycota</taxon>
        <taxon>Peronosporomycetes</taxon>
        <taxon>Pythiales</taxon>
        <taxon>Pythiaceae</taxon>
        <taxon>Pythium</taxon>
    </lineage>
</organism>